<dbReference type="STRING" id="380248.SAMN05216251_12737"/>
<evidence type="ECO:0000256" key="1">
    <source>
        <dbReference type="SAM" id="Phobius"/>
    </source>
</evidence>
<dbReference type="EMBL" id="FONG01000027">
    <property type="protein sequence ID" value="SFF74948.1"/>
    <property type="molecule type" value="Genomic_DNA"/>
</dbReference>
<keyword evidence="1" id="KW-0812">Transmembrane</keyword>
<gene>
    <name evidence="2" type="ORF">SAMN05216251_12737</name>
</gene>
<feature type="transmembrane region" description="Helical" evidence="1">
    <location>
        <begin position="100"/>
        <end position="123"/>
    </location>
</feature>
<sequence length="125" mass="12225">MSVAHSVLSMAADGSIGVLVDGPKPGGSGGSGGIGSLVNGLSPDWGPFGALGATARTVIQALMAGVLVALLGRAIVSAFSMKIGEREHDTAQVSKGKKDLAGALVGAFVVASLGTVFTIVYGMGI</sequence>
<reference evidence="2 3" key="1">
    <citation type="submission" date="2016-10" db="EMBL/GenBank/DDBJ databases">
        <authorList>
            <person name="de Groot N.N."/>
        </authorList>
    </citation>
    <scope>NUCLEOTIDE SEQUENCE [LARGE SCALE GENOMIC DNA]</scope>
    <source>
        <strain evidence="2 3">CGMCC 4.3510</strain>
    </source>
</reference>
<feature type="transmembrane region" description="Helical" evidence="1">
    <location>
        <begin position="58"/>
        <end position="79"/>
    </location>
</feature>
<dbReference type="AlphaFoldDB" id="A0A1I2L8S5"/>
<accession>A0A1I2L8S5</accession>
<name>A0A1I2L8S5_9ACTN</name>
<dbReference type="Proteomes" id="UP000199323">
    <property type="component" value="Unassembled WGS sequence"/>
</dbReference>
<proteinExistence type="predicted"/>
<organism evidence="2 3">
    <name type="scientific">Actinacidiphila alni</name>
    <dbReference type="NCBI Taxonomy" id="380248"/>
    <lineage>
        <taxon>Bacteria</taxon>
        <taxon>Bacillati</taxon>
        <taxon>Actinomycetota</taxon>
        <taxon>Actinomycetes</taxon>
        <taxon>Kitasatosporales</taxon>
        <taxon>Streptomycetaceae</taxon>
        <taxon>Actinacidiphila</taxon>
    </lineage>
</organism>
<dbReference type="RefSeq" id="WP_245796577.1">
    <property type="nucleotide sequence ID" value="NZ_FONG01000027.1"/>
</dbReference>
<protein>
    <submittedName>
        <fullName evidence="2">Uncharacterized protein</fullName>
    </submittedName>
</protein>
<evidence type="ECO:0000313" key="2">
    <source>
        <dbReference type="EMBL" id="SFF74948.1"/>
    </source>
</evidence>
<evidence type="ECO:0000313" key="3">
    <source>
        <dbReference type="Proteomes" id="UP000199323"/>
    </source>
</evidence>
<keyword evidence="1" id="KW-1133">Transmembrane helix</keyword>
<keyword evidence="3" id="KW-1185">Reference proteome</keyword>
<keyword evidence="1" id="KW-0472">Membrane</keyword>